<evidence type="ECO:0000313" key="4">
    <source>
        <dbReference type="Proteomes" id="UP000028900"/>
    </source>
</evidence>
<comment type="caution">
    <text evidence="3">The sequence shown here is derived from an EMBL/GenBank/DDBJ whole genome shotgun (WGS) entry which is preliminary data.</text>
</comment>
<reference evidence="4" key="1">
    <citation type="journal article" date="2014" name="Genome Announc.">
        <title>Draft Genome Sequence of ''Candidatus Phytoplasma asteris'' Strain OY-V, an Unculturable Plant-Pathogenic Bacterium.</title>
        <authorList>
            <person name="Kakizawa S."/>
            <person name="Makino A."/>
            <person name="Ishii Y."/>
            <person name="Tamaki H."/>
            <person name="Kamagata Y."/>
        </authorList>
    </citation>
    <scope>NUCLEOTIDE SEQUENCE [LARGE SCALE GENOMIC DNA]</scope>
    <source>
        <strain evidence="4">OY-V</strain>
    </source>
</reference>
<feature type="transmembrane region" description="Helical" evidence="1">
    <location>
        <begin position="7"/>
        <end position="31"/>
    </location>
</feature>
<name>A0ABQ0J3G5_9MOLU</name>
<accession>A0ABQ0J3G5</accession>
<sequence>MKKNKKFIFIVWGLFISVSVIGLLILLLLFLQPKQSQQSFNQPVEAKPIQSFSQQEQETYNAILNKIDKEVDKLTLKYPHKIYYQDDGKKITNIHEFNQNTGIMNKSTHFYEDGKTIKEINEYNDSKLLKSTYYNPDGTIKKVKTY</sequence>
<keyword evidence="4" id="KW-1185">Reference proteome</keyword>
<feature type="domain" description="DUF2963" evidence="2">
    <location>
        <begin position="84"/>
        <end position="133"/>
    </location>
</feature>
<evidence type="ECO:0000256" key="1">
    <source>
        <dbReference type="SAM" id="Phobius"/>
    </source>
</evidence>
<evidence type="ECO:0000313" key="3">
    <source>
        <dbReference type="EMBL" id="GAK74153.1"/>
    </source>
</evidence>
<dbReference type="RefSeq" id="WP_015060403.1">
    <property type="nucleotide sequence ID" value="NZ_BBIY01000054.1"/>
</dbReference>
<dbReference type="Gene3D" id="3.90.930.1">
    <property type="match status" value="1"/>
</dbReference>
<proteinExistence type="predicted"/>
<reference evidence="3 4" key="2">
    <citation type="journal article" date="2014" name="Genome Announc.">
        <title>Draft Genome Sequence of 'Candidatus Phytoplasma asteris' Strain OY-V, an Unculturable Plant-Pathogenic Bacterium.</title>
        <authorList>
            <person name="Kakizawa S."/>
            <person name="Makino A."/>
            <person name="Ishii Y."/>
            <person name="Tamaki H."/>
            <person name="Kamagata Y."/>
        </authorList>
    </citation>
    <scope>NUCLEOTIDE SEQUENCE [LARGE SCALE GENOMIC DNA]</scope>
    <source>
        <strain evidence="3 4">OY-V</strain>
    </source>
</reference>
<dbReference type="Pfam" id="PF11178">
    <property type="entry name" value="DUF2963"/>
    <property type="match status" value="1"/>
</dbReference>
<protein>
    <recommendedName>
        <fullName evidence="2">DUF2963 domain-containing protein</fullName>
    </recommendedName>
</protein>
<dbReference type="Proteomes" id="UP000028900">
    <property type="component" value="Unassembled WGS sequence"/>
</dbReference>
<gene>
    <name evidence="3" type="ORF">OYV_06410</name>
</gene>
<keyword evidence="1" id="KW-0472">Membrane</keyword>
<dbReference type="EMBL" id="BBIY01000054">
    <property type="protein sequence ID" value="GAK74153.1"/>
    <property type="molecule type" value="Genomic_DNA"/>
</dbReference>
<keyword evidence="1" id="KW-0812">Transmembrane</keyword>
<organism evidence="3 4">
    <name type="scientific">'Chrysanthemum coronarium' phytoplasma</name>
    <dbReference type="NCBI Taxonomy" id="1520703"/>
    <lineage>
        <taxon>Bacteria</taxon>
        <taxon>Bacillati</taxon>
        <taxon>Mycoplasmatota</taxon>
        <taxon>Mollicutes</taxon>
        <taxon>Acholeplasmatales</taxon>
        <taxon>Acholeplasmataceae</taxon>
        <taxon>Candidatus Phytoplasma</taxon>
        <taxon>16SrI (Aster yellows group)</taxon>
    </lineage>
</organism>
<keyword evidence="1" id="KW-1133">Transmembrane helix</keyword>
<evidence type="ECO:0000259" key="2">
    <source>
        <dbReference type="Pfam" id="PF11178"/>
    </source>
</evidence>
<dbReference type="InterPro" id="IPR021348">
    <property type="entry name" value="DUF2963"/>
</dbReference>